<proteinExistence type="predicted"/>
<dbReference type="VEuPathDB" id="FungiDB:RhiirA1_471858"/>
<dbReference type="Pfam" id="PF03101">
    <property type="entry name" value="FAR1"/>
    <property type="match status" value="1"/>
</dbReference>
<dbReference type="EMBL" id="LLXH01001699">
    <property type="protein sequence ID" value="PKC57847.1"/>
    <property type="molecule type" value="Genomic_DNA"/>
</dbReference>
<reference evidence="2 3" key="1">
    <citation type="submission" date="2017-10" db="EMBL/GenBank/DDBJ databases">
        <title>Extensive intraspecific genome diversity in a model arbuscular mycorrhizal fungus.</title>
        <authorList>
            <person name="Chen E.C.H."/>
            <person name="Morin E."/>
            <person name="Baudet D."/>
            <person name="Noel J."/>
            <person name="Ndikumana S."/>
            <person name="Charron P."/>
            <person name="St-Onge C."/>
            <person name="Giorgi J."/>
            <person name="Grigoriev I.V."/>
            <person name="Roux C."/>
            <person name="Martin F.M."/>
            <person name="Corradi N."/>
        </authorList>
    </citation>
    <scope>NUCLEOTIDE SEQUENCE [LARGE SCALE GENOMIC DNA]</scope>
    <source>
        <strain evidence="2 3">A1</strain>
    </source>
</reference>
<reference evidence="2 3" key="2">
    <citation type="submission" date="2017-10" db="EMBL/GenBank/DDBJ databases">
        <title>Genome analyses suggest a sexual origin of heterokaryosis in a supposedly ancient asexual fungus.</title>
        <authorList>
            <person name="Corradi N."/>
            <person name="Sedzielewska K."/>
            <person name="Noel J."/>
            <person name="Charron P."/>
            <person name="Farinelli L."/>
            <person name="Marton T."/>
            <person name="Kruger M."/>
            <person name="Pelin A."/>
            <person name="Brachmann A."/>
            <person name="Corradi N."/>
        </authorList>
    </citation>
    <scope>NUCLEOTIDE SEQUENCE [LARGE SCALE GENOMIC DNA]</scope>
    <source>
        <strain evidence="2 3">A1</strain>
    </source>
</reference>
<feature type="domain" description="FAR1" evidence="1">
    <location>
        <begin position="43"/>
        <end position="134"/>
    </location>
</feature>
<organism evidence="2 3">
    <name type="scientific">Rhizophagus irregularis</name>
    <dbReference type="NCBI Taxonomy" id="588596"/>
    <lineage>
        <taxon>Eukaryota</taxon>
        <taxon>Fungi</taxon>
        <taxon>Fungi incertae sedis</taxon>
        <taxon>Mucoromycota</taxon>
        <taxon>Glomeromycotina</taxon>
        <taxon>Glomeromycetes</taxon>
        <taxon>Glomerales</taxon>
        <taxon>Glomeraceae</taxon>
        <taxon>Rhizophagus</taxon>
    </lineage>
</organism>
<dbReference type="Proteomes" id="UP000232688">
    <property type="component" value="Unassembled WGS sequence"/>
</dbReference>
<name>A0A2N0R3F7_9GLOM</name>
<gene>
    <name evidence="2" type="ORF">RhiirA1_471858</name>
</gene>
<dbReference type="AlphaFoldDB" id="A0A2N0R3F7"/>
<accession>A0A2N0R3F7</accession>
<dbReference type="VEuPathDB" id="FungiDB:FUN_003971"/>
<evidence type="ECO:0000259" key="1">
    <source>
        <dbReference type="Pfam" id="PF03101"/>
    </source>
</evidence>
<sequence length="152" mass="18157">IELIEPFTNNTNTSNTNTFNCFTYQYNLCIEDNFDDWEFVDRFINAYCLERGFGYQVYRNDKDPNDHTITRHKSFRCSLGGNYEARKGVNQNVHHLRNSNKTSCEWHCNFKLPKIEQQIRCTTLVDLHNHELNPTQIAHLNARYRQFNENMI</sequence>
<comment type="caution">
    <text evidence="2">The sequence shown here is derived from an EMBL/GenBank/DDBJ whole genome shotgun (WGS) entry which is preliminary data.</text>
</comment>
<dbReference type="InterPro" id="IPR004330">
    <property type="entry name" value="FAR1_DNA_bnd_dom"/>
</dbReference>
<feature type="non-terminal residue" evidence="2">
    <location>
        <position position="1"/>
    </location>
</feature>
<protein>
    <recommendedName>
        <fullName evidence="1">FAR1 domain-containing protein</fullName>
    </recommendedName>
</protein>
<dbReference type="VEuPathDB" id="FungiDB:RhiirFUN_001545"/>
<evidence type="ECO:0000313" key="3">
    <source>
        <dbReference type="Proteomes" id="UP000232688"/>
    </source>
</evidence>
<evidence type="ECO:0000313" key="2">
    <source>
        <dbReference type="EMBL" id="PKC57847.1"/>
    </source>
</evidence>